<sequence length="259" mass="27262">MHFKGSGTINALDDTKHMLLPINCKFMNKMTVDEIVLDPEAEAKLHETQQAEHVAELMAAEATRTWAEAKRATAALHKDRGWQRKGLPRQPQQGGSYRPLLKAPTNVGATLPGLRRAPPARTAGVPEEKVFCGRVVPEVAGREPEPGVDGLANPRAHAELGALVVAQVLVGQAGCGCVGAANGAGWDWSWRCWRWQSPTHGPALAPGVLESPLEAAAKEGQVGADTEQAGVHADGIVDCGATTSAAPDMAGSDQGRVQA</sequence>
<evidence type="ECO:0000313" key="2">
    <source>
        <dbReference type="EMBL" id="CAK9061978.1"/>
    </source>
</evidence>
<gene>
    <name evidence="2" type="ORF">SCF082_LOCUS32375</name>
</gene>
<comment type="caution">
    <text evidence="2">The sequence shown here is derived from an EMBL/GenBank/DDBJ whole genome shotgun (WGS) entry which is preliminary data.</text>
</comment>
<proteinExistence type="predicted"/>
<accession>A0ABP0NDV4</accession>
<organism evidence="2 3">
    <name type="scientific">Durusdinium trenchii</name>
    <dbReference type="NCBI Taxonomy" id="1381693"/>
    <lineage>
        <taxon>Eukaryota</taxon>
        <taxon>Sar</taxon>
        <taxon>Alveolata</taxon>
        <taxon>Dinophyceae</taxon>
        <taxon>Suessiales</taxon>
        <taxon>Symbiodiniaceae</taxon>
        <taxon>Durusdinium</taxon>
    </lineage>
</organism>
<protein>
    <submittedName>
        <fullName evidence="2">Uncharacterized protein</fullName>
    </submittedName>
</protein>
<evidence type="ECO:0000256" key="1">
    <source>
        <dbReference type="SAM" id="MobiDB-lite"/>
    </source>
</evidence>
<evidence type="ECO:0000313" key="3">
    <source>
        <dbReference type="Proteomes" id="UP001642464"/>
    </source>
</evidence>
<name>A0ABP0NDV4_9DINO</name>
<dbReference type="EMBL" id="CAXAMM010028002">
    <property type="protein sequence ID" value="CAK9061978.1"/>
    <property type="molecule type" value="Genomic_DNA"/>
</dbReference>
<reference evidence="2 3" key="1">
    <citation type="submission" date="2024-02" db="EMBL/GenBank/DDBJ databases">
        <authorList>
            <person name="Chen Y."/>
            <person name="Shah S."/>
            <person name="Dougan E. K."/>
            <person name="Thang M."/>
            <person name="Chan C."/>
        </authorList>
    </citation>
    <scope>NUCLEOTIDE SEQUENCE [LARGE SCALE GENOMIC DNA]</scope>
</reference>
<keyword evidence="3" id="KW-1185">Reference proteome</keyword>
<dbReference type="Proteomes" id="UP001642464">
    <property type="component" value="Unassembled WGS sequence"/>
</dbReference>
<feature type="region of interest" description="Disordered" evidence="1">
    <location>
        <begin position="77"/>
        <end position="102"/>
    </location>
</feature>